<dbReference type="Pfam" id="PF01694">
    <property type="entry name" value="Rhomboid"/>
    <property type="match status" value="1"/>
</dbReference>
<feature type="domain" description="Peptidase S54 rhomboid" evidence="12">
    <location>
        <begin position="175"/>
        <end position="311"/>
    </location>
</feature>
<keyword evidence="13" id="KW-0808">Transferase</keyword>
<dbReference type="InterPro" id="IPR002610">
    <property type="entry name" value="Peptidase_S54_rhomboid-like"/>
</dbReference>
<keyword evidence="5 10" id="KW-0812">Transmembrane</keyword>
<feature type="compositionally biased region" description="Polar residues" evidence="11">
    <location>
        <begin position="27"/>
        <end position="37"/>
    </location>
</feature>
<keyword evidence="14" id="KW-1185">Reference proteome</keyword>
<dbReference type="GO" id="GO:0006508">
    <property type="term" value="P:proteolysis"/>
    <property type="evidence" value="ECO:0007669"/>
    <property type="project" value="UniProtKB-KW"/>
</dbReference>
<protein>
    <recommendedName>
        <fullName evidence="10">Rhomboid-type serine protease</fullName>
        <ecNumber evidence="10">3.4.21.105</ecNumber>
    </recommendedName>
</protein>
<keyword evidence="7 10" id="KW-0720">Serine protease</keyword>
<comment type="subcellular location">
    <subcellularLocation>
        <location evidence="2 10">Membrane</location>
        <topology evidence="2 10">Multi-pass membrane protein</topology>
    </subcellularLocation>
</comment>
<evidence type="ECO:0000256" key="11">
    <source>
        <dbReference type="SAM" id="MobiDB-lite"/>
    </source>
</evidence>
<evidence type="ECO:0000256" key="1">
    <source>
        <dbReference type="ARBA" id="ARBA00000156"/>
    </source>
</evidence>
<feature type="transmembrane region" description="Helical" evidence="10">
    <location>
        <begin position="327"/>
        <end position="348"/>
    </location>
</feature>
<dbReference type="GO" id="GO:0016746">
    <property type="term" value="F:acyltransferase activity"/>
    <property type="evidence" value="ECO:0007669"/>
    <property type="project" value="UniProtKB-KW"/>
</dbReference>
<proteinExistence type="inferred from homology"/>
<dbReference type="RefSeq" id="XP_060122978.1">
    <property type="nucleotide sequence ID" value="XM_060266995.1"/>
</dbReference>
<evidence type="ECO:0000313" key="13">
    <source>
        <dbReference type="EMBL" id="WFD40081.1"/>
    </source>
</evidence>
<keyword evidence="13" id="KW-0012">Acyltransferase</keyword>
<dbReference type="GO" id="GO:0004252">
    <property type="term" value="F:serine-type endopeptidase activity"/>
    <property type="evidence" value="ECO:0007669"/>
    <property type="project" value="InterPro"/>
</dbReference>
<gene>
    <name evidence="13" type="ORF">MJAP1_003065</name>
</gene>
<dbReference type="PANTHER" id="PTHR22936:SF69">
    <property type="entry name" value="RHOMBOID-LIKE PROTEIN"/>
    <property type="match status" value="1"/>
</dbReference>
<dbReference type="GO" id="GO:0016020">
    <property type="term" value="C:membrane"/>
    <property type="evidence" value="ECO:0007669"/>
    <property type="project" value="UniProtKB-SubCell"/>
</dbReference>
<evidence type="ECO:0000259" key="12">
    <source>
        <dbReference type="Pfam" id="PF01694"/>
    </source>
</evidence>
<keyword evidence="9 10" id="KW-0472">Membrane</keyword>
<evidence type="ECO:0000256" key="7">
    <source>
        <dbReference type="ARBA" id="ARBA00022825"/>
    </source>
</evidence>
<evidence type="ECO:0000256" key="3">
    <source>
        <dbReference type="ARBA" id="ARBA00009045"/>
    </source>
</evidence>
<keyword evidence="6 10" id="KW-0378">Hydrolase</keyword>
<reference evidence="13" key="1">
    <citation type="submission" date="2023-03" db="EMBL/GenBank/DDBJ databases">
        <title>Mating type loci evolution in Malassezia.</title>
        <authorList>
            <person name="Coelho M.A."/>
        </authorList>
    </citation>
    <scope>NUCLEOTIDE SEQUENCE</scope>
    <source>
        <strain evidence="13">CBS 9431</strain>
    </source>
</reference>
<dbReference type="SUPFAM" id="SSF144091">
    <property type="entry name" value="Rhomboid-like"/>
    <property type="match status" value="1"/>
</dbReference>
<dbReference type="Proteomes" id="UP001217754">
    <property type="component" value="Chromosome 5"/>
</dbReference>
<evidence type="ECO:0000256" key="2">
    <source>
        <dbReference type="ARBA" id="ARBA00004141"/>
    </source>
</evidence>
<dbReference type="GeneID" id="85226716"/>
<dbReference type="InterPro" id="IPR035952">
    <property type="entry name" value="Rhomboid-like_sf"/>
</dbReference>
<keyword evidence="8 10" id="KW-1133">Transmembrane helix</keyword>
<dbReference type="Gene3D" id="1.20.1540.10">
    <property type="entry name" value="Rhomboid-like"/>
    <property type="match status" value="1"/>
</dbReference>
<accession>A0AAF0JGL8</accession>
<dbReference type="PANTHER" id="PTHR22936">
    <property type="entry name" value="RHOMBOID-RELATED"/>
    <property type="match status" value="1"/>
</dbReference>
<evidence type="ECO:0000256" key="10">
    <source>
        <dbReference type="RuleBase" id="RU362115"/>
    </source>
</evidence>
<organism evidence="13 14">
    <name type="scientific">Malassezia japonica</name>
    <dbReference type="NCBI Taxonomy" id="223818"/>
    <lineage>
        <taxon>Eukaryota</taxon>
        <taxon>Fungi</taxon>
        <taxon>Dikarya</taxon>
        <taxon>Basidiomycota</taxon>
        <taxon>Ustilaginomycotina</taxon>
        <taxon>Malasseziomycetes</taxon>
        <taxon>Malasseziales</taxon>
        <taxon>Malasseziaceae</taxon>
        <taxon>Malassezia</taxon>
    </lineage>
</organism>
<comment type="similarity">
    <text evidence="3 10">Belongs to the peptidase S54 family.</text>
</comment>
<evidence type="ECO:0000256" key="6">
    <source>
        <dbReference type="ARBA" id="ARBA00022801"/>
    </source>
</evidence>
<feature type="transmembrane region" description="Helical" evidence="10">
    <location>
        <begin position="273"/>
        <end position="292"/>
    </location>
</feature>
<comment type="function">
    <text evidence="10">Serine protease involved in intramembrane proteolysis.</text>
</comment>
<comment type="catalytic activity">
    <reaction evidence="1 10">
        <text>Cleaves type-1 transmembrane domains using a catalytic dyad composed of serine and histidine that are contributed by different transmembrane domains.</text>
        <dbReference type="EC" id="3.4.21.105"/>
    </reaction>
</comment>
<feature type="transmembrane region" description="Helical" evidence="10">
    <location>
        <begin position="71"/>
        <end position="93"/>
    </location>
</feature>
<feature type="transmembrane region" description="Helical" evidence="10">
    <location>
        <begin position="180"/>
        <end position="203"/>
    </location>
</feature>
<dbReference type="EC" id="3.4.21.105" evidence="10"/>
<evidence type="ECO:0000313" key="14">
    <source>
        <dbReference type="Proteomes" id="UP001217754"/>
    </source>
</evidence>
<dbReference type="AlphaFoldDB" id="A0AAF0JGL8"/>
<feature type="region of interest" description="Disordered" evidence="11">
    <location>
        <begin position="17"/>
        <end position="47"/>
    </location>
</feature>
<feature type="transmembrane region" description="Helical" evidence="10">
    <location>
        <begin position="210"/>
        <end position="230"/>
    </location>
</feature>
<feature type="transmembrane region" description="Helical" evidence="10">
    <location>
        <begin position="298"/>
        <end position="315"/>
    </location>
</feature>
<dbReference type="InterPro" id="IPR022764">
    <property type="entry name" value="Peptidase_S54_rhomboid_dom"/>
</dbReference>
<dbReference type="EMBL" id="CP119962">
    <property type="protein sequence ID" value="WFD40081.1"/>
    <property type="molecule type" value="Genomic_DNA"/>
</dbReference>
<feature type="transmembrane region" description="Helical" evidence="10">
    <location>
        <begin position="242"/>
        <end position="261"/>
    </location>
</feature>
<name>A0AAF0JGL8_9BASI</name>
<keyword evidence="4 10" id="KW-0645">Protease</keyword>
<evidence type="ECO:0000256" key="8">
    <source>
        <dbReference type="ARBA" id="ARBA00022989"/>
    </source>
</evidence>
<evidence type="ECO:0000256" key="9">
    <source>
        <dbReference type="ARBA" id="ARBA00023136"/>
    </source>
</evidence>
<evidence type="ECO:0000256" key="4">
    <source>
        <dbReference type="ARBA" id="ARBA00022670"/>
    </source>
</evidence>
<evidence type="ECO:0000256" key="5">
    <source>
        <dbReference type="ARBA" id="ARBA00022692"/>
    </source>
</evidence>
<sequence>MNFAEDEDDEARQLHHPMGYDEHHPTLMSNWMPNSTDEGLPRKPGKFAWSNPELLQRQIDHRQRGGGRQSLPLVSWFLALGMTGAFIAELIIAKQTTGQAIQTHPQIQPMLGPSAEFLISFGARFVPCMRSMPGLPATNRLPCLEYTTSSQTTFTPNQLCPLAEICGLADASNPNQSYRFVSAIFVHSGIVHILFNLLVLLTLCCQIEKLIGSVAYTVVFVAGGIGGNLLGGNFGLIGQPALGASGSIYTCISLEIVDLIYNSKYENRARTRIVTSTIFSIIGLGLGLLPGIDNFSHIGGFCIGILGGLFFAPSIHATRSHMIGTWVLRLIGLGLLVAYFVALGLNFYRSEDPRQACTWCRYLSCLPVFQSCKGIGISTTDSDGQTATN</sequence>